<sequence>MSKSMRLYASGLLAINNFISDVSANGPSTPRFSVVAIGGPPRLLMAPSSSTAQLTAAFNYATSSSNIASGHEAVFEAIRISLSSNPMSTTAGFRAACIATGTCSFSWRAGATRSIVAMTDEDSDLPTLPANRNYQQLNGNMVNFCGMLTSMSYGGYCSDGAAIEPSWDGPRQMWKGSLYTHDDRTTPNVKQIFRSGPGKCSLTSAYQEEVILTARAIIRGNAMVTLLMLPWKSNNPYQPRSQWDTDNPIYEQQGYSNLVVDDHTAIWQFGHPDYAIMSDVYGAMTYQKDASIGEHWRRGLSGSLIPLVLSGGGYARTLDLETYMQTSQYAAAAWKEIASIP</sequence>
<dbReference type="Proteomes" id="UP000268535">
    <property type="component" value="Unassembled WGS sequence"/>
</dbReference>
<name>A0A4P9WR28_9FUNG</name>
<reference evidence="2" key="1">
    <citation type="journal article" date="2018" name="Nat. Microbiol.">
        <title>Leveraging single-cell genomics to expand the fungal tree of life.</title>
        <authorList>
            <person name="Ahrendt S.R."/>
            <person name="Quandt C.A."/>
            <person name="Ciobanu D."/>
            <person name="Clum A."/>
            <person name="Salamov A."/>
            <person name="Andreopoulos B."/>
            <person name="Cheng J.F."/>
            <person name="Woyke T."/>
            <person name="Pelin A."/>
            <person name="Henrissat B."/>
            <person name="Reynolds N.K."/>
            <person name="Benny G.L."/>
            <person name="Smith M.E."/>
            <person name="James T.Y."/>
            <person name="Grigoriev I.V."/>
        </authorList>
    </citation>
    <scope>NUCLEOTIDE SEQUENCE [LARGE SCALE GENOMIC DNA]</scope>
    <source>
        <strain evidence="2">ATCC 52028</strain>
    </source>
</reference>
<accession>A0A4P9WR28</accession>
<evidence type="ECO:0000313" key="2">
    <source>
        <dbReference type="Proteomes" id="UP000268535"/>
    </source>
</evidence>
<dbReference type="EMBL" id="ML011191">
    <property type="protein sequence ID" value="RKO95649.1"/>
    <property type="molecule type" value="Genomic_DNA"/>
</dbReference>
<organism evidence="1 2">
    <name type="scientific">Caulochytrium protostelioides</name>
    <dbReference type="NCBI Taxonomy" id="1555241"/>
    <lineage>
        <taxon>Eukaryota</taxon>
        <taxon>Fungi</taxon>
        <taxon>Fungi incertae sedis</taxon>
        <taxon>Chytridiomycota</taxon>
        <taxon>Chytridiomycota incertae sedis</taxon>
        <taxon>Chytridiomycetes</taxon>
        <taxon>Caulochytriales</taxon>
        <taxon>Caulochytriaceae</taxon>
        <taxon>Caulochytrium</taxon>
    </lineage>
</organism>
<feature type="non-terminal residue" evidence="1">
    <location>
        <position position="341"/>
    </location>
</feature>
<protein>
    <submittedName>
        <fullName evidence="1">Uncharacterized protein</fullName>
    </submittedName>
</protein>
<dbReference type="AlphaFoldDB" id="A0A4P9WR28"/>
<evidence type="ECO:0000313" key="1">
    <source>
        <dbReference type="EMBL" id="RKO95649.1"/>
    </source>
</evidence>
<gene>
    <name evidence="1" type="ORF">CAUPRSCDRAFT_12649</name>
</gene>
<proteinExistence type="predicted"/>